<sequence length="62" mass="6710">TDFLAVSTISSGLIGGSTASLELFLRQEQLQATFSSTSNCTSTFPIISRKFPNVLRAELLRS</sequence>
<feature type="non-terminal residue" evidence="1">
    <location>
        <position position="62"/>
    </location>
</feature>
<dbReference type="Proteomes" id="UP001328107">
    <property type="component" value="Unassembled WGS sequence"/>
</dbReference>
<reference evidence="2" key="1">
    <citation type="submission" date="2022-10" db="EMBL/GenBank/DDBJ databases">
        <title>Genome assembly of Pristionchus species.</title>
        <authorList>
            <person name="Yoshida K."/>
            <person name="Sommer R.J."/>
        </authorList>
    </citation>
    <scope>NUCLEOTIDE SEQUENCE [LARGE SCALE GENOMIC DNA]</scope>
    <source>
        <strain evidence="2">RS5460</strain>
    </source>
</reference>
<feature type="non-terminal residue" evidence="1">
    <location>
        <position position="1"/>
    </location>
</feature>
<evidence type="ECO:0000313" key="1">
    <source>
        <dbReference type="EMBL" id="GMR38722.1"/>
    </source>
</evidence>
<dbReference type="AlphaFoldDB" id="A0AAN4ZCK9"/>
<comment type="caution">
    <text evidence="1">The sequence shown here is derived from an EMBL/GenBank/DDBJ whole genome shotgun (WGS) entry which is preliminary data.</text>
</comment>
<organism evidence="1 2">
    <name type="scientific">Pristionchus mayeri</name>
    <dbReference type="NCBI Taxonomy" id="1317129"/>
    <lineage>
        <taxon>Eukaryota</taxon>
        <taxon>Metazoa</taxon>
        <taxon>Ecdysozoa</taxon>
        <taxon>Nematoda</taxon>
        <taxon>Chromadorea</taxon>
        <taxon>Rhabditida</taxon>
        <taxon>Rhabditina</taxon>
        <taxon>Diplogasteromorpha</taxon>
        <taxon>Diplogasteroidea</taxon>
        <taxon>Neodiplogasteridae</taxon>
        <taxon>Pristionchus</taxon>
    </lineage>
</organism>
<name>A0AAN4ZCK9_9BILA</name>
<dbReference type="EMBL" id="BTRK01000002">
    <property type="protein sequence ID" value="GMR38722.1"/>
    <property type="molecule type" value="Genomic_DNA"/>
</dbReference>
<accession>A0AAN4ZCK9</accession>
<proteinExistence type="predicted"/>
<evidence type="ECO:0000313" key="2">
    <source>
        <dbReference type="Proteomes" id="UP001328107"/>
    </source>
</evidence>
<protein>
    <submittedName>
        <fullName evidence="1">Uncharacterized protein</fullName>
    </submittedName>
</protein>
<gene>
    <name evidence="1" type="ORF">PMAYCL1PPCAC_08917</name>
</gene>
<keyword evidence="2" id="KW-1185">Reference proteome</keyword>